<reference evidence="2" key="1">
    <citation type="submission" date="2020-05" db="EMBL/GenBank/DDBJ databases">
        <authorList>
            <person name="Chiriac C."/>
            <person name="Salcher M."/>
            <person name="Ghai R."/>
            <person name="Kavagutti S V."/>
        </authorList>
    </citation>
    <scope>NUCLEOTIDE SEQUENCE</scope>
</reference>
<protein>
    <submittedName>
        <fullName evidence="2">Unannotated protein</fullName>
    </submittedName>
</protein>
<dbReference type="EMBL" id="CAFBLM010000093">
    <property type="protein sequence ID" value="CAB4880693.1"/>
    <property type="molecule type" value="Genomic_DNA"/>
</dbReference>
<dbReference type="InterPro" id="IPR007060">
    <property type="entry name" value="FtsL/DivIC"/>
</dbReference>
<dbReference type="AlphaFoldDB" id="A0A6J7EME1"/>
<organism evidence="2">
    <name type="scientific">freshwater metagenome</name>
    <dbReference type="NCBI Taxonomy" id="449393"/>
    <lineage>
        <taxon>unclassified sequences</taxon>
        <taxon>metagenomes</taxon>
        <taxon>ecological metagenomes</taxon>
    </lineage>
</organism>
<keyword evidence="1" id="KW-0812">Transmembrane</keyword>
<evidence type="ECO:0000256" key="1">
    <source>
        <dbReference type="SAM" id="Phobius"/>
    </source>
</evidence>
<accession>A0A6J7EME1</accession>
<evidence type="ECO:0000313" key="2">
    <source>
        <dbReference type="EMBL" id="CAB4880693.1"/>
    </source>
</evidence>
<feature type="transmembrane region" description="Helical" evidence="1">
    <location>
        <begin position="20"/>
        <end position="40"/>
    </location>
</feature>
<keyword evidence="1" id="KW-0472">Membrane</keyword>
<name>A0A6J7EME1_9ZZZZ</name>
<proteinExistence type="predicted"/>
<keyword evidence="1" id="KW-1133">Transmembrane helix</keyword>
<dbReference type="Pfam" id="PF04977">
    <property type="entry name" value="DivIC"/>
    <property type="match status" value="1"/>
</dbReference>
<gene>
    <name evidence="2" type="ORF">UFOPK3401_01420</name>
</gene>
<sequence length="142" mass="15496">MADSPRPPAARNDLANYSPFTSRALVLGGILAVLVVLYAVPLREYVQQRSQIAALQADKARTSAHITELSKRLEQWKDPAFVSAQARQRLQYVMPGEVSYVVLDPNSTPAQIATGRAANTSSTAWYTLLWQSVQVADAPVGK</sequence>